<dbReference type="PANTHER" id="PTHR11845">
    <property type="entry name" value="5'-DEOXYNUCLEOTIDASE HDDC2"/>
    <property type="match status" value="1"/>
</dbReference>
<sequence>MQDLVRFLHEVGHLKRVARTGWWVAGVRDPESVAEHSFRAAWIGYLLASRDGAADPARVVLMCLANDLHEARINDLHKIGQAYLDYPAAETKAFRDQAASVAEGEALLDVHREFQAGETPEARIARDADRLECAFQAIEYIYEGHAPCRSWVENTRPALRTEVGRALFAALIAAEPGVWFREAPRVP</sequence>
<keyword evidence="1" id="KW-0479">Metal-binding</keyword>
<evidence type="ECO:0000259" key="3">
    <source>
        <dbReference type="Pfam" id="PF13023"/>
    </source>
</evidence>
<comment type="caution">
    <text evidence="4">The sequence shown here is derived from an EMBL/GenBank/DDBJ whole genome shotgun (WGS) entry which is preliminary data.</text>
</comment>
<name>A0A938BMG1_UNCEI</name>
<accession>A0A938BMG1</accession>
<dbReference type="Proteomes" id="UP000748308">
    <property type="component" value="Unassembled WGS sequence"/>
</dbReference>
<dbReference type="AlphaFoldDB" id="A0A938BMG1"/>
<dbReference type="SUPFAM" id="SSF109604">
    <property type="entry name" value="HD-domain/PDEase-like"/>
    <property type="match status" value="1"/>
</dbReference>
<dbReference type="GO" id="GO:0005737">
    <property type="term" value="C:cytoplasm"/>
    <property type="evidence" value="ECO:0007669"/>
    <property type="project" value="TreeGrafter"/>
</dbReference>
<proteinExistence type="predicted"/>
<dbReference type="Gene3D" id="1.10.3210.10">
    <property type="entry name" value="Hypothetical protein af1432"/>
    <property type="match status" value="1"/>
</dbReference>
<dbReference type="InterPro" id="IPR006674">
    <property type="entry name" value="HD_domain"/>
</dbReference>
<dbReference type="GO" id="GO:0002953">
    <property type="term" value="F:5'-deoxynucleotidase activity"/>
    <property type="evidence" value="ECO:0007669"/>
    <property type="project" value="InterPro"/>
</dbReference>
<keyword evidence="2" id="KW-0378">Hydrolase</keyword>
<dbReference type="EMBL" id="VGIY01000232">
    <property type="protein sequence ID" value="MBM3317984.1"/>
    <property type="molecule type" value="Genomic_DNA"/>
</dbReference>
<dbReference type="InterPro" id="IPR039356">
    <property type="entry name" value="YfbR/HDDC2"/>
</dbReference>
<organism evidence="4 5">
    <name type="scientific">Eiseniibacteriota bacterium</name>
    <dbReference type="NCBI Taxonomy" id="2212470"/>
    <lineage>
        <taxon>Bacteria</taxon>
        <taxon>Candidatus Eiseniibacteriota</taxon>
    </lineage>
</organism>
<evidence type="ECO:0000313" key="4">
    <source>
        <dbReference type="EMBL" id="MBM3317984.1"/>
    </source>
</evidence>
<dbReference type="PANTHER" id="PTHR11845:SF13">
    <property type="entry name" value="5'-DEOXYNUCLEOTIDASE HDDC2"/>
    <property type="match status" value="1"/>
</dbReference>
<evidence type="ECO:0000256" key="1">
    <source>
        <dbReference type="ARBA" id="ARBA00022723"/>
    </source>
</evidence>
<gene>
    <name evidence="4" type="ORF">FJY75_09025</name>
</gene>
<protein>
    <submittedName>
        <fullName evidence="4">HD domain-containing protein</fullName>
    </submittedName>
</protein>
<evidence type="ECO:0000256" key="2">
    <source>
        <dbReference type="ARBA" id="ARBA00022801"/>
    </source>
</evidence>
<reference evidence="4" key="1">
    <citation type="submission" date="2019-03" db="EMBL/GenBank/DDBJ databases">
        <title>Lake Tanganyika Metagenome-Assembled Genomes (MAGs).</title>
        <authorList>
            <person name="Tran P."/>
        </authorList>
    </citation>
    <scope>NUCLEOTIDE SEQUENCE</scope>
    <source>
        <strain evidence="4">M_DeepCast_400m_m2_100</strain>
    </source>
</reference>
<dbReference type="Pfam" id="PF13023">
    <property type="entry name" value="HD_3"/>
    <property type="match status" value="1"/>
</dbReference>
<evidence type="ECO:0000313" key="5">
    <source>
        <dbReference type="Proteomes" id="UP000748308"/>
    </source>
</evidence>
<feature type="domain" description="HD" evidence="3">
    <location>
        <begin position="11"/>
        <end position="146"/>
    </location>
</feature>
<dbReference type="GO" id="GO:0046872">
    <property type="term" value="F:metal ion binding"/>
    <property type="evidence" value="ECO:0007669"/>
    <property type="project" value="UniProtKB-KW"/>
</dbReference>